<feature type="compositionally biased region" description="Basic and acidic residues" evidence="1">
    <location>
        <begin position="219"/>
        <end position="230"/>
    </location>
</feature>
<feature type="transmembrane region" description="Helical" evidence="2">
    <location>
        <begin position="84"/>
        <end position="104"/>
    </location>
</feature>
<dbReference type="EMBL" id="BNAS01000009">
    <property type="protein sequence ID" value="GHH79445.1"/>
    <property type="molecule type" value="Genomic_DNA"/>
</dbReference>
<feature type="region of interest" description="Disordered" evidence="1">
    <location>
        <begin position="1"/>
        <end position="53"/>
    </location>
</feature>
<keyword evidence="2" id="KW-0812">Transmembrane</keyword>
<reference evidence="3" key="1">
    <citation type="journal article" date="2014" name="Int. J. Syst. Evol. Microbiol.">
        <title>Complete genome sequence of Corynebacterium casei LMG S-19264T (=DSM 44701T), isolated from a smear-ripened cheese.</title>
        <authorList>
            <consortium name="US DOE Joint Genome Institute (JGI-PGF)"/>
            <person name="Walter F."/>
            <person name="Albersmeier A."/>
            <person name="Kalinowski J."/>
            <person name="Ruckert C."/>
        </authorList>
    </citation>
    <scope>NUCLEOTIDE SEQUENCE</scope>
    <source>
        <strain evidence="3">CGMCC 4.7398</strain>
    </source>
</reference>
<feature type="compositionally biased region" description="Basic and acidic residues" evidence="1">
    <location>
        <begin position="243"/>
        <end position="267"/>
    </location>
</feature>
<feature type="transmembrane region" description="Helical" evidence="2">
    <location>
        <begin position="111"/>
        <end position="131"/>
    </location>
</feature>
<evidence type="ECO:0000313" key="3">
    <source>
        <dbReference type="EMBL" id="GHH79445.1"/>
    </source>
</evidence>
<evidence type="ECO:0000256" key="2">
    <source>
        <dbReference type="SAM" id="Phobius"/>
    </source>
</evidence>
<feature type="transmembrane region" description="Helical" evidence="2">
    <location>
        <begin position="182"/>
        <end position="203"/>
    </location>
</feature>
<organism evidence="3 4">
    <name type="scientific">Promicromonospora soli</name>
    <dbReference type="NCBI Taxonomy" id="2035533"/>
    <lineage>
        <taxon>Bacteria</taxon>
        <taxon>Bacillati</taxon>
        <taxon>Actinomycetota</taxon>
        <taxon>Actinomycetes</taxon>
        <taxon>Micrococcales</taxon>
        <taxon>Promicromonosporaceae</taxon>
        <taxon>Promicromonospora</taxon>
    </lineage>
</organism>
<dbReference type="Proteomes" id="UP000627369">
    <property type="component" value="Unassembled WGS sequence"/>
</dbReference>
<keyword evidence="4" id="KW-1185">Reference proteome</keyword>
<name>A0A919G7H1_9MICO</name>
<comment type="caution">
    <text evidence="3">The sequence shown here is derived from an EMBL/GenBank/DDBJ whole genome shotgun (WGS) entry which is preliminary data.</text>
</comment>
<accession>A0A919G7H1</accession>
<sequence length="267" mass="27085">MSHPQDRGALLPSTGPTPGAPFPTAPPPSGSSPAGRLQPPRHAAKASRGTTRTDANLARQTAAMAGLAAGVVHCAATPSHWEEWILAGVFFTAATAFQVVWGVLQFLFESAVLRVAGLVANLGLLAVWAVSRVGGMPFGPGAGVPEPAGPADLIVGALEAVAVVGLLWSLLPRERHGVLTPVGYRTVVGLALLTFGATAVPGVSAALEHSHAHGTGEGGGHDHHDMHEPTDPATTGGSEAPAEDGKKTQQPEPSGDGHSHAPGEEHD</sequence>
<feature type="compositionally biased region" description="Pro residues" evidence="1">
    <location>
        <begin position="18"/>
        <end position="30"/>
    </location>
</feature>
<gene>
    <name evidence="3" type="ORF">GCM10017772_45220</name>
</gene>
<evidence type="ECO:0000256" key="1">
    <source>
        <dbReference type="SAM" id="MobiDB-lite"/>
    </source>
</evidence>
<feature type="transmembrane region" description="Helical" evidence="2">
    <location>
        <begin position="151"/>
        <end position="170"/>
    </location>
</feature>
<dbReference type="AlphaFoldDB" id="A0A919G7H1"/>
<proteinExistence type="predicted"/>
<reference evidence="3" key="2">
    <citation type="submission" date="2020-09" db="EMBL/GenBank/DDBJ databases">
        <authorList>
            <person name="Sun Q."/>
            <person name="Zhou Y."/>
        </authorList>
    </citation>
    <scope>NUCLEOTIDE SEQUENCE</scope>
    <source>
        <strain evidence="3">CGMCC 4.7398</strain>
    </source>
</reference>
<evidence type="ECO:0000313" key="4">
    <source>
        <dbReference type="Proteomes" id="UP000627369"/>
    </source>
</evidence>
<protein>
    <submittedName>
        <fullName evidence="3">Uncharacterized protein</fullName>
    </submittedName>
</protein>
<feature type="region of interest" description="Disordered" evidence="1">
    <location>
        <begin position="210"/>
        <end position="267"/>
    </location>
</feature>
<keyword evidence="2" id="KW-1133">Transmembrane helix</keyword>
<keyword evidence="2" id="KW-0472">Membrane</keyword>
<dbReference type="RefSeq" id="WP_189671557.1">
    <property type="nucleotide sequence ID" value="NZ_BNAS01000009.1"/>
</dbReference>